<dbReference type="InterPro" id="IPR007138">
    <property type="entry name" value="ABM_dom"/>
</dbReference>
<organism evidence="2 3">
    <name type="scientific">Mesorhizobium escarrei</name>
    <dbReference type="NCBI Taxonomy" id="666018"/>
    <lineage>
        <taxon>Bacteria</taxon>
        <taxon>Pseudomonadati</taxon>
        <taxon>Pseudomonadota</taxon>
        <taxon>Alphaproteobacteria</taxon>
        <taxon>Hyphomicrobiales</taxon>
        <taxon>Phyllobacteriaceae</taxon>
        <taxon>Mesorhizobium</taxon>
    </lineage>
</organism>
<sequence>MLGGFRSSLMEPAAGAEWFQSFGRAAMQMRRVPKVIKMFKNRYYVKAVLLVGALIMGGEKSAVQAQERDETVVRVAELIIDPAQLDAYKAAVKEEMEDAIDLEPGVLAIYSVAEKDKPNSLRFFEIYASEEAYRAHIASPHFKKYVATTQSMILSRKLIETVPVQLSAKPR</sequence>
<dbReference type="Gene3D" id="3.30.70.100">
    <property type="match status" value="1"/>
</dbReference>
<dbReference type="EC" id="5.3.1.32" evidence="2"/>
<evidence type="ECO:0000313" key="2">
    <source>
        <dbReference type="EMBL" id="CAH2408914.1"/>
    </source>
</evidence>
<keyword evidence="3" id="KW-1185">Reference proteome</keyword>
<keyword evidence="2" id="KW-0413">Isomerase</keyword>
<dbReference type="InterPro" id="IPR011008">
    <property type="entry name" value="Dimeric_a/b-barrel"/>
</dbReference>
<evidence type="ECO:0000313" key="3">
    <source>
        <dbReference type="Proteomes" id="UP001153050"/>
    </source>
</evidence>
<protein>
    <submittedName>
        <fullName evidence="2">(4S)-4-hydroxy-5-phosphonooxypentane-2,3-dione isomerase</fullName>
        <ecNumber evidence="2">5.3.1.32</ecNumber>
    </submittedName>
</protein>
<comment type="caution">
    <text evidence="2">The sequence shown here is derived from an EMBL/GenBank/DDBJ whole genome shotgun (WGS) entry which is preliminary data.</text>
</comment>
<dbReference type="SUPFAM" id="SSF54909">
    <property type="entry name" value="Dimeric alpha+beta barrel"/>
    <property type="match status" value="1"/>
</dbReference>
<feature type="domain" description="ABM" evidence="1">
    <location>
        <begin position="72"/>
        <end position="162"/>
    </location>
</feature>
<gene>
    <name evidence="2" type="ORF">MES5069_740067</name>
</gene>
<dbReference type="Proteomes" id="UP001153050">
    <property type="component" value="Unassembled WGS sequence"/>
</dbReference>
<dbReference type="PANTHER" id="PTHR33336:SF3">
    <property type="entry name" value="ABM DOMAIN-CONTAINING PROTEIN"/>
    <property type="match status" value="1"/>
</dbReference>
<name>A0ABM9EJ74_9HYPH</name>
<proteinExistence type="predicted"/>
<dbReference type="GO" id="GO:0002952">
    <property type="term" value="F:(4S)-4-hydroxy-5-phosphonooxypentane-2,3-dione isomerase activity"/>
    <property type="evidence" value="ECO:0007669"/>
    <property type="project" value="UniProtKB-EC"/>
</dbReference>
<reference evidence="2 3" key="1">
    <citation type="submission" date="2022-03" db="EMBL/GenBank/DDBJ databases">
        <authorList>
            <person name="Brunel B."/>
        </authorList>
    </citation>
    <scope>NUCLEOTIDE SEQUENCE [LARGE SCALE GENOMIC DNA]</scope>
    <source>
        <strain evidence="2">STM5069sample</strain>
    </source>
</reference>
<evidence type="ECO:0000259" key="1">
    <source>
        <dbReference type="PROSITE" id="PS51725"/>
    </source>
</evidence>
<dbReference type="PROSITE" id="PS51725">
    <property type="entry name" value="ABM"/>
    <property type="match status" value="1"/>
</dbReference>
<dbReference type="PANTHER" id="PTHR33336">
    <property type="entry name" value="QUINOL MONOOXYGENASE YGIN-RELATED"/>
    <property type="match status" value="1"/>
</dbReference>
<accession>A0ABM9EJ74</accession>
<dbReference type="EMBL" id="CAKXZT010000173">
    <property type="protein sequence ID" value="CAH2408914.1"/>
    <property type="molecule type" value="Genomic_DNA"/>
</dbReference>
<dbReference type="Pfam" id="PF03992">
    <property type="entry name" value="ABM"/>
    <property type="match status" value="1"/>
</dbReference>
<dbReference type="InterPro" id="IPR050744">
    <property type="entry name" value="AI-2_Isomerase_LsrG"/>
</dbReference>